<dbReference type="EMBL" id="VCID01000289">
    <property type="protein sequence ID" value="TNY48507.1"/>
    <property type="molecule type" value="Genomic_DNA"/>
</dbReference>
<sequence>IDHHNDFVFALTYGYTVKKEKLYNVEIPNPNSDLKVILVKDDGKLKFISVHEHELEEYHHIRNLTAKEICEDFDWAWDEEFTKEVTE</sequence>
<evidence type="ECO:0000313" key="1">
    <source>
        <dbReference type="EMBL" id="TNY48507.1"/>
    </source>
</evidence>
<proteinExistence type="predicted"/>
<evidence type="ECO:0000313" key="2">
    <source>
        <dbReference type="Proteomes" id="UP000316580"/>
    </source>
</evidence>
<organism evidence="1 2">
    <name type="scientific">Streptococcus pyogenes</name>
    <dbReference type="NCBI Taxonomy" id="1314"/>
    <lineage>
        <taxon>Bacteria</taxon>
        <taxon>Bacillati</taxon>
        <taxon>Bacillota</taxon>
        <taxon>Bacilli</taxon>
        <taxon>Lactobacillales</taxon>
        <taxon>Streptococcaceae</taxon>
        <taxon>Streptococcus</taxon>
    </lineage>
</organism>
<feature type="non-terminal residue" evidence="1">
    <location>
        <position position="1"/>
    </location>
</feature>
<accession>A0A660A7C5</accession>
<dbReference type="Proteomes" id="UP000316580">
    <property type="component" value="Unassembled WGS sequence"/>
</dbReference>
<gene>
    <name evidence="1" type="ORF">FGO82_01210</name>
</gene>
<reference evidence="1 2" key="1">
    <citation type="submission" date="2019-05" db="EMBL/GenBank/DDBJ databases">
        <title>Novel genomic isolates of S.pyogenes and S.dysgalactiae subsp. equisimilis associated to necrotising fasciitis (NSTI).</title>
        <authorList>
            <person name="Barrantes I."/>
        </authorList>
    </citation>
    <scope>NUCLEOTIDE SEQUENCE [LARGE SCALE GENOMIC DNA]</scope>
    <source>
        <strain evidence="1 2">SPY6028</strain>
    </source>
</reference>
<comment type="caution">
    <text evidence="1">The sequence shown here is derived from an EMBL/GenBank/DDBJ whole genome shotgun (WGS) entry which is preliminary data.</text>
</comment>
<dbReference type="Pfam" id="PF07852">
    <property type="entry name" value="DUF1642"/>
    <property type="match status" value="1"/>
</dbReference>
<protein>
    <submittedName>
        <fullName evidence="1">DUF1642 domain-containing protein</fullName>
    </submittedName>
</protein>
<dbReference type="RefSeq" id="WP_156141624.1">
    <property type="nucleotide sequence ID" value="NZ_VCID01000289.1"/>
</dbReference>
<dbReference type="InterPro" id="IPR012865">
    <property type="entry name" value="DUF1642"/>
</dbReference>
<dbReference type="AlphaFoldDB" id="A0A660A7C5"/>
<name>A0A660A7C5_STRPY</name>